<comment type="subcellular location">
    <subcellularLocation>
        <location evidence="2">Cytoplasm</location>
    </subcellularLocation>
    <subcellularLocation>
        <location evidence="1">Nucleus</location>
    </subcellularLocation>
</comment>
<dbReference type="GO" id="GO:0033588">
    <property type="term" value="C:elongator holoenzyme complex"/>
    <property type="evidence" value="ECO:0007669"/>
    <property type="project" value="InterPro"/>
</dbReference>
<evidence type="ECO:0000313" key="11">
    <source>
        <dbReference type="EMBL" id="CAD7687276.1"/>
    </source>
</evidence>
<keyword evidence="6" id="KW-0963">Cytoplasm</keyword>
<comment type="subunit">
    <text evidence="10">Component of the elongator complex which consists of ELP1, ELP2, ELP3, ELP4, ELP5 and ELP6.</text>
</comment>
<comment type="pathway">
    <text evidence="3">tRNA modification; 5-methoxycarbonylmethyl-2-thiouridine-tRNA biosynthesis.</text>
</comment>
<dbReference type="GO" id="GO:0002098">
    <property type="term" value="P:tRNA wobble uridine modification"/>
    <property type="evidence" value="ECO:0007669"/>
    <property type="project" value="InterPro"/>
</dbReference>
<organism evidence="11 12">
    <name type="scientific">Nyctereutes procyonoides</name>
    <name type="common">Raccoon dog</name>
    <name type="synonym">Canis procyonoides</name>
    <dbReference type="NCBI Taxonomy" id="34880"/>
    <lineage>
        <taxon>Eukaryota</taxon>
        <taxon>Metazoa</taxon>
        <taxon>Chordata</taxon>
        <taxon>Craniata</taxon>
        <taxon>Vertebrata</taxon>
        <taxon>Euteleostomi</taxon>
        <taxon>Mammalia</taxon>
        <taxon>Eutheria</taxon>
        <taxon>Laurasiatheria</taxon>
        <taxon>Carnivora</taxon>
        <taxon>Caniformia</taxon>
        <taxon>Canidae</taxon>
        <taxon>Nyctereutes</taxon>
    </lineage>
</organism>
<proteinExistence type="inferred from homology"/>
<dbReference type="Gene3D" id="3.40.50.300">
    <property type="entry name" value="P-loop containing nucleotide triphosphate hydrolases"/>
    <property type="match status" value="1"/>
</dbReference>
<dbReference type="Pfam" id="PF05625">
    <property type="entry name" value="PAXNEB"/>
    <property type="match status" value="1"/>
</dbReference>
<gene>
    <name evidence="11" type="ORF">NYPRO_LOCUS20069</name>
</gene>
<dbReference type="InterPro" id="IPR008728">
    <property type="entry name" value="Elongator_complex_protein_4"/>
</dbReference>
<name>A0A811ZET8_NYCPR</name>
<dbReference type="PANTHER" id="PTHR12896:SF1">
    <property type="entry name" value="ELONGATOR COMPLEX PROTEIN 4"/>
    <property type="match status" value="1"/>
</dbReference>
<keyword evidence="8" id="KW-0539">Nucleus</keyword>
<evidence type="ECO:0000256" key="5">
    <source>
        <dbReference type="ARBA" id="ARBA00020265"/>
    </source>
</evidence>
<dbReference type="AlphaFoldDB" id="A0A811ZET8"/>
<protein>
    <recommendedName>
        <fullName evidence="5">Elongator complex protein 4</fullName>
    </recommendedName>
</protein>
<comment type="function">
    <text evidence="9">Component of the elongator complex which is required for multiple tRNA modifications, including mcm5U (5-methoxycarbonylmethyl uridine), mcm5s2U (5-methoxycarbonylmethyl-2-thiouridine), and ncm5U (5-carbamoylmethyl uridine). The elongator complex catalyzes the formation of carboxymethyluridine in the wobble base at position 34 in tRNAs.</text>
</comment>
<dbReference type="InterPro" id="IPR027417">
    <property type="entry name" value="P-loop_NTPase"/>
</dbReference>
<dbReference type="GO" id="GO:0005737">
    <property type="term" value="C:cytoplasm"/>
    <property type="evidence" value="ECO:0007669"/>
    <property type="project" value="UniProtKB-SubCell"/>
</dbReference>
<dbReference type="PANTHER" id="PTHR12896">
    <property type="entry name" value="PAX6 NEIGHBOR PROTEIN PAXNEB"/>
    <property type="match status" value="1"/>
</dbReference>
<evidence type="ECO:0000256" key="4">
    <source>
        <dbReference type="ARBA" id="ARBA00007573"/>
    </source>
</evidence>
<dbReference type="UniPathway" id="UPA00988"/>
<evidence type="ECO:0000256" key="3">
    <source>
        <dbReference type="ARBA" id="ARBA00005043"/>
    </source>
</evidence>
<dbReference type="EMBL" id="CAJHUB010000763">
    <property type="protein sequence ID" value="CAD7687276.1"/>
    <property type="molecule type" value="Genomic_DNA"/>
</dbReference>
<evidence type="ECO:0000256" key="2">
    <source>
        <dbReference type="ARBA" id="ARBA00004496"/>
    </source>
</evidence>
<dbReference type="Proteomes" id="UP000645828">
    <property type="component" value="Unassembled WGS sequence"/>
</dbReference>
<reference evidence="11" key="1">
    <citation type="submission" date="2020-12" db="EMBL/GenBank/DDBJ databases">
        <authorList>
            <consortium name="Molecular Ecology Group"/>
        </authorList>
    </citation>
    <scope>NUCLEOTIDE SEQUENCE</scope>
    <source>
        <strain evidence="11">TBG_1078</strain>
    </source>
</reference>
<keyword evidence="7" id="KW-0819">tRNA processing</keyword>
<accession>A0A811ZET8</accession>
<comment type="caution">
    <text evidence="11">The sequence shown here is derived from an EMBL/GenBank/DDBJ whole genome shotgun (WGS) entry which is preliminary data.</text>
</comment>
<evidence type="ECO:0000256" key="6">
    <source>
        <dbReference type="ARBA" id="ARBA00022490"/>
    </source>
</evidence>
<evidence type="ECO:0000256" key="8">
    <source>
        <dbReference type="ARBA" id="ARBA00023242"/>
    </source>
</evidence>
<sequence>MAAAATCGTGAGNQGCTAAAAAGKNNVTSFQRKGPRASVPDSGCARLVSIAGTRPSVRNGQLLVSTGLPALDQLLGGGLAVGTVLLIEEDKYNIYSSLLFKYFLAEGVINGHTLLVASAKEDPADILQELPAPLLDDNCKKDFDEDVCNHKTPESNIKMKIAWRYQLLPKMEPGPVSSSRFGHYYDLSKRMPQELIEASKWHGFFFPEKLSPTLNIEPCSLTHGYIKLLQFIQNVIYEEGFDGSNPQKKQKNILRIGIQNLGSPLWGDDICCTENCDNSHSLTKFLYVLRGLLRTSLSACIITMPTHLIQNKAIIARVTNLSDTVVGLESFIGSERETNPLYKDYHGLIHIRQIPRLNNLIYDVSDVKDLAFKLKRKLFTIERVNVYRVGVGQRERERESQADSTVSTEPTVGLNLMTLRSGPESKPKVLGARQLLETREEHLSSRLLILTQAERLCMGRRFFTAFHIFNELPCKGGCICLQTCQTQ</sequence>
<evidence type="ECO:0000256" key="9">
    <source>
        <dbReference type="ARBA" id="ARBA00045238"/>
    </source>
</evidence>
<dbReference type="CDD" id="cd19494">
    <property type="entry name" value="Elp4"/>
    <property type="match status" value="1"/>
</dbReference>
<evidence type="ECO:0000256" key="1">
    <source>
        <dbReference type="ARBA" id="ARBA00004123"/>
    </source>
</evidence>
<comment type="similarity">
    <text evidence="4">Belongs to the ELP4 family.</text>
</comment>
<dbReference type="GO" id="GO:0008023">
    <property type="term" value="C:transcription elongation factor complex"/>
    <property type="evidence" value="ECO:0007669"/>
    <property type="project" value="TreeGrafter"/>
</dbReference>
<evidence type="ECO:0000313" key="12">
    <source>
        <dbReference type="Proteomes" id="UP000645828"/>
    </source>
</evidence>
<evidence type="ECO:0000256" key="10">
    <source>
        <dbReference type="ARBA" id="ARBA00064684"/>
    </source>
</evidence>
<evidence type="ECO:0000256" key="7">
    <source>
        <dbReference type="ARBA" id="ARBA00022694"/>
    </source>
</evidence>
<keyword evidence="12" id="KW-1185">Reference proteome</keyword>
<dbReference type="FunFam" id="3.40.50.300:FF:000623">
    <property type="entry name" value="Elongator acetyltransferase complex subunit 4"/>
    <property type="match status" value="1"/>
</dbReference>